<comment type="similarity">
    <text evidence="1">Belongs to the short-chain dehydrogenases/reductases (SDR) family.</text>
</comment>
<evidence type="ECO:0000313" key="4">
    <source>
        <dbReference type="Proteomes" id="UP000274601"/>
    </source>
</evidence>
<dbReference type="Pfam" id="PF13561">
    <property type="entry name" value="adh_short_C2"/>
    <property type="match status" value="1"/>
</dbReference>
<evidence type="ECO:0000256" key="1">
    <source>
        <dbReference type="ARBA" id="ARBA00006484"/>
    </source>
</evidence>
<dbReference type="EMBL" id="RBWU01000001">
    <property type="protein sequence ID" value="RKS79814.1"/>
    <property type="molecule type" value="Genomic_DNA"/>
</dbReference>
<evidence type="ECO:0000313" key="3">
    <source>
        <dbReference type="EMBL" id="RKS79814.1"/>
    </source>
</evidence>
<organism evidence="3 4">
    <name type="scientific">Actinomadura pelletieri DSM 43383</name>
    <dbReference type="NCBI Taxonomy" id="1120940"/>
    <lineage>
        <taxon>Bacteria</taxon>
        <taxon>Bacillati</taxon>
        <taxon>Actinomycetota</taxon>
        <taxon>Actinomycetes</taxon>
        <taxon>Streptosporangiales</taxon>
        <taxon>Thermomonosporaceae</taxon>
        <taxon>Actinomadura</taxon>
    </lineage>
</organism>
<dbReference type="Gene3D" id="3.40.50.720">
    <property type="entry name" value="NAD(P)-binding Rossmann-like Domain"/>
    <property type="match status" value="1"/>
</dbReference>
<evidence type="ECO:0000259" key="2">
    <source>
        <dbReference type="SMART" id="SM00822"/>
    </source>
</evidence>
<dbReference type="SMART" id="SM00822">
    <property type="entry name" value="PKS_KR"/>
    <property type="match status" value="1"/>
</dbReference>
<dbReference type="SUPFAM" id="SSF51735">
    <property type="entry name" value="NAD(P)-binding Rossmann-fold domains"/>
    <property type="match status" value="1"/>
</dbReference>
<dbReference type="Proteomes" id="UP000274601">
    <property type="component" value="Unassembled WGS sequence"/>
</dbReference>
<keyword evidence="4" id="KW-1185">Reference proteome</keyword>
<feature type="domain" description="Ketoreductase" evidence="2">
    <location>
        <begin position="3"/>
        <end position="180"/>
    </location>
</feature>
<comment type="caution">
    <text evidence="3">The sequence shown here is derived from an EMBL/GenBank/DDBJ whole genome shotgun (WGS) entry which is preliminary data.</text>
</comment>
<name>A0A495R0R6_9ACTN</name>
<dbReference type="InterPro" id="IPR050259">
    <property type="entry name" value="SDR"/>
</dbReference>
<dbReference type="InterPro" id="IPR002347">
    <property type="entry name" value="SDR_fam"/>
</dbReference>
<gene>
    <name evidence="3" type="ORF">BZB76_1293</name>
</gene>
<accession>A0A495R0R6</accession>
<dbReference type="PANTHER" id="PTHR42879">
    <property type="entry name" value="3-OXOACYL-(ACYL-CARRIER-PROTEIN) REDUCTASE"/>
    <property type="match status" value="1"/>
</dbReference>
<dbReference type="RefSeq" id="WP_121433275.1">
    <property type="nucleotide sequence ID" value="NZ_RBWU01000001.1"/>
</dbReference>
<dbReference type="PRINTS" id="PR00081">
    <property type="entry name" value="GDHRDH"/>
</dbReference>
<sequence length="245" mass="25624">MNRTALITGASRGIGAATATRLGRRGYHVIVNYHRSEKAARAVVADIESAGGTAEAVQADVRDPAEVADLIADGIRIDLLVCNANIAPTFAPASAMSWTDFSAKVVGELAAVFHVTQRALERMLEQRSGQIVYVSSVLADVVMPGALSHATAKAALNTFARQIAAEAGRHGITVNTVAPGLVNTEATRAARTSERDTFIAENSVLGRITEPDDVAALIATITDDGFRAVSGAHIFVDGGHQLIKA</sequence>
<dbReference type="OrthoDB" id="286404at2"/>
<dbReference type="InterPro" id="IPR036291">
    <property type="entry name" value="NAD(P)-bd_dom_sf"/>
</dbReference>
<dbReference type="AlphaFoldDB" id="A0A495R0R6"/>
<proteinExistence type="inferred from homology"/>
<dbReference type="PANTHER" id="PTHR42879:SF2">
    <property type="entry name" value="3-OXOACYL-[ACYL-CARRIER-PROTEIN] REDUCTASE FABG"/>
    <property type="match status" value="1"/>
</dbReference>
<reference evidence="3 4" key="1">
    <citation type="submission" date="2018-10" db="EMBL/GenBank/DDBJ databases">
        <title>Genomic Encyclopedia of Archaeal and Bacterial Type Strains, Phase II (KMG-II): from individual species to whole genera.</title>
        <authorList>
            <person name="Goeker M."/>
        </authorList>
    </citation>
    <scope>NUCLEOTIDE SEQUENCE [LARGE SCALE GENOMIC DNA]</scope>
    <source>
        <strain evidence="3 4">DSM 43383</strain>
    </source>
</reference>
<dbReference type="InterPro" id="IPR057326">
    <property type="entry name" value="KR_dom"/>
</dbReference>
<protein>
    <submittedName>
        <fullName evidence="3">3-oxoacyl-[acyl-carrier protein] reductase</fullName>
    </submittedName>
</protein>